<dbReference type="AlphaFoldDB" id="A0A5P2QR11"/>
<sequence>MTDPHPVADDPSGIVQQMPEGGDDALVWQSLHEWTPKEGTWAILWPGYYGPFTACWIRGRWTMCEDIDFKHATIGAEMQLPHLVTEAVPFVDRGGATEADLRAEVERLRAELKKAKTPKWFYLADTYDGESCHFSVAEVLDEYYFWDRAKVGTHVVEISTATSLPTIWVAVRFECEPECHGGDDCDCAPEMIVTEHATEADARAALSPETDGGQ</sequence>
<dbReference type="EMBL" id="CP044081">
    <property type="protein sequence ID" value="QEU08200.1"/>
    <property type="molecule type" value="Genomic_DNA"/>
</dbReference>
<evidence type="ECO:0000313" key="2">
    <source>
        <dbReference type="Proteomes" id="UP000324507"/>
    </source>
</evidence>
<name>A0A5P2QR11_9RHOB</name>
<protein>
    <submittedName>
        <fullName evidence="1">Uncharacterized protein</fullName>
    </submittedName>
</protein>
<reference evidence="1 2" key="1">
    <citation type="submission" date="2019-09" db="EMBL/GenBank/DDBJ databases">
        <title>FDA dAtabase for Regulatory Grade micrObial Sequences (FDA-ARGOS): Supporting development and validation of Infectious Disease Dx tests.</title>
        <authorList>
            <person name="Sciortino C."/>
            <person name="Tallon L."/>
            <person name="Sadzewicz L."/>
            <person name="Vavikolanu K."/>
            <person name="Mehta A."/>
            <person name="Aluvathingal J."/>
            <person name="Nadendla S."/>
            <person name="Nandy P."/>
            <person name="Geyer C."/>
            <person name="Yan Y."/>
            <person name="Sichtig H."/>
        </authorList>
    </citation>
    <scope>NUCLEOTIDE SEQUENCE [LARGE SCALE GENOMIC DNA]</scope>
    <source>
        <strain evidence="1 2">FDAARGOS_643</strain>
    </source>
</reference>
<dbReference type="RefSeq" id="WP_150350389.1">
    <property type="nucleotide sequence ID" value="NZ_CP044081.1"/>
</dbReference>
<proteinExistence type="predicted"/>
<gene>
    <name evidence="1" type="ORF">FOB51_09410</name>
</gene>
<dbReference type="Proteomes" id="UP000324507">
    <property type="component" value="Chromosome"/>
</dbReference>
<organism evidence="1 2">
    <name type="scientific">Paracoccus yeei</name>
    <dbReference type="NCBI Taxonomy" id="147645"/>
    <lineage>
        <taxon>Bacteria</taxon>
        <taxon>Pseudomonadati</taxon>
        <taxon>Pseudomonadota</taxon>
        <taxon>Alphaproteobacteria</taxon>
        <taxon>Rhodobacterales</taxon>
        <taxon>Paracoccaceae</taxon>
        <taxon>Paracoccus</taxon>
    </lineage>
</organism>
<evidence type="ECO:0000313" key="1">
    <source>
        <dbReference type="EMBL" id="QEU08200.1"/>
    </source>
</evidence>
<accession>A0A5P2QR11</accession>